<dbReference type="HOGENOM" id="CLU_032616_0_1_9"/>
<sequence length="326" mass="37224">MINISTGQGPGGNKNPIPLIVIVGPTAVGKTECGVLLAKTINGEIVSADSMQIYRYMDIGTAKPTIEEMCGIPHYMLDIINPDEEYSVALYQEAAENYIRDIFNRGSSPILVGGTGLYVRSITDHYNFSRAEINWEYRAKLNQSADLRGNEYIHNLLKTVDPLAAEKIHCNDRKRIIRALEVFDQTGRPISSYHDRDTFTKPKYKLHIFGLIMERSQLYRRIEIRIDKMMEQGFLKEVRGLLDRGYSSQLTSMKSLGYKELGAYLNGNMSLEEAVEMLKRNTRRFAKRQLTWFKRDNKITWLDISRQPAMDDIVQEIIKIVAGVSC</sequence>
<dbReference type="Gene3D" id="3.40.50.300">
    <property type="entry name" value="P-loop containing nucleotide triphosphate hydrolases"/>
    <property type="match status" value="1"/>
</dbReference>
<evidence type="ECO:0000256" key="8">
    <source>
        <dbReference type="ARBA" id="ARBA00022842"/>
    </source>
</evidence>
<evidence type="ECO:0000256" key="12">
    <source>
        <dbReference type="RuleBase" id="RU003784"/>
    </source>
</evidence>
<comment type="function">
    <text evidence="2 10 12">Catalyzes the transfer of a dimethylallyl group onto the adenine at position 37 in tRNAs that read codons beginning with uridine, leading to the formation of N6-(dimethylallyl)adenosine (i(6)A).</text>
</comment>
<feature type="site" description="Interaction with substrate tRNA" evidence="10">
    <location>
        <position position="115"/>
    </location>
</feature>
<evidence type="ECO:0000313" key="15">
    <source>
        <dbReference type="Proteomes" id="UP000002217"/>
    </source>
</evidence>
<keyword evidence="6 10" id="KW-0547">Nucleotide-binding</keyword>
<evidence type="ECO:0000313" key="14">
    <source>
        <dbReference type="EMBL" id="ACV62958.1"/>
    </source>
</evidence>
<evidence type="ECO:0000256" key="5">
    <source>
        <dbReference type="ARBA" id="ARBA00022694"/>
    </source>
</evidence>
<name>C8VZ48_DESAS</name>
<evidence type="ECO:0000256" key="3">
    <source>
        <dbReference type="ARBA" id="ARBA00005842"/>
    </source>
</evidence>
<keyword evidence="5 10" id="KW-0819">tRNA processing</keyword>
<evidence type="ECO:0000256" key="13">
    <source>
        <dbReference type="RuleBase" id="RU003785"/>
    </source>
</evidence>
<dbReference type="GO" id="GO:0052381">
    <property type="term" value="F:tRNA dimethylallyltransferase activity"/>
    <property type="evidence" value="ECO:0007669"/>
    <property type="project" value="UniProtKB-UniRule"/>
</dbReference>
<dbReference type="HAMAP" id="MF_00185">
    <property type="entry name" value="IPP_trans"/>
    <property type="match status" value="1"/>
</dbReference>
<dbReference type="OrthoDB" id="9776390at2"/>
<keyword evidence="7 10" id="KW-0067">ATP-binding</keyword>
<dbReference type="InterPro" id="IPR018022">
    <property type="entry name" value="IPT"/>
</dbReference>
<dbReference type="FunFam" id="1.10.20.140:FF:000001">
    <property type="entry name" value="tRNA dimethylallyltransferase"/>
    <property type="match status" value="1"/>
</dbReference>
<evidence type="ECO:0000256" key="11">
    <source>
        <dbReference type="RuleBase" id="RU003783"/>
    </source>
</evidence>
<dbReference type="Gene3D" id="1.10.20.140">
    <property type="match status" value="1"/>
</dbReference>
<dbReference type="GO" id="GO:0005524">
    <property type="term" value="F:ATP binding"/>
    <property type="evidence" value="ECO:0007669"/>
    <property type="project" value="UniProtKB-UniRule"/>
</dbReference>
<dbReference type="InterPro" id="IPR039657">
    <property type="entry name" value="Dimethylallyltransferase"/>
</dbReference>
<dbReference type="KEGG" id="dae:Dtox_2130"/>
<accession>C8VZ48</accession>
<feature type="region of interest" description="Interaction with substrate tRNA" evidence="10">
    <location>
        <begin position="49"/>
        <end position="52"/>
    </location>
</feature>
<evidence type="ECO:0000256" key="6">
    <source>
        <dbReference type="ARBA" id="ARBA00022741"/>
    </source>
</evidence>
<dbReference type="Pfam" id="PF01715">
    <property type="entry name" value="IPPT"/>
    <property type="match status" value="1"/>
</dbReference>
<organism evidence="14 15">
    <name type="scientific">Desulfofarcimen acetoxidans (strain ATCC 49208 / DSM 771 / KCTC 5769 / VKM B-1644 / 5575)</name>
    <name type="common">Desulfotomaculum acetoxidans</name>
    <dbReference type="NCBI Taxonomy" id="485916"/>
    <lineage>
        <taxon>Bacteria</taxon>
        <taxon>Bacillati</taxon>
        <taxon>Bacillota</taxon>
        <taxon>Clostridia</taxon>
        <taxon>Eubacteriales</taxon>
        <taxon>Peptococcaceae</taxon>
        <taxon>Desulfofarcimen</taxon>
    </lineage>
</organism>
<evidence type="ECO:0000256" key="10">
    <source>
        <dbReference type="HAMAP-Rule" id="MF_00185"/>
    </source>
</evidence>
<comment type="cofactor">
    <cofactor evidence="1 10">
        <name>Mg(2+)</name>
        <dbReference type="ChEBI" id="CHEBI:18420"/>
    </cofactor>
</comment>
<comment type="similarity">
    <text evidence="3 10 13">Belongs to the IPP transferase family.</text>
</comment>
<evidence type="ECO:0000256" key="7">
    <source>
        <dbReference type="ARBA" id="ARBA00022840"/>
    </source>
</evidence>
<dbReference type="GO" id="GO:0006400">
    <property type="term" value="P:tRNA modification"/>
    <property type="evidence" value="ECO:0007669"/>
    <property type="project" value="TreeGrafter"/>
</dbReference>
<reference evidence="14 15" key="1">
    <citation type="journal article" date="2009" name="Stand. Genomic Sci.">
        <title>Complete genome sequence of Desulfotomaculum acetoxidans type strain (5575).</title>
        <authorList>
            <person name="Spring S."/>
            <person name="Lapidus A."/>
            <person name="Schroder M."/>
            <person name="Gleim D."/>
            <person name="Sims D."/>
            <person name="Meincke L."/>
            <person name="Glavina Del Rio T."/>
            <person name="Tice H."/>
            <person name="Copeland A."/>
            <person name="Cheng J.F."/>
            <person name="Lucas S."/>
            <person name="Chen F."/>
            <person name="Nolan M."/>
            <person name="Bruce D."/>
            <person name="Goodwin L."/>
            <person name="Pitluck S."/>
            <person name="Ivanova N."/>
            <person name="Mavromatis K."/>
            <person name="Mikhailova N."/>
            <person name="Pati A."/>
            <person name="Chen A."/>
            <person name="Palaniappan K."/>
            <person name="Land M."/>
            <person name="Hauser L."/>
            <person name="Chang Y.J."/>
            <person name="Jeffries C.D."/>
            <person name="Chain P."/>
            <person name="Saunders E."/>
            <person name="Brettin T."/>
            <person name="Detter J.C."/>
            <person name="Goker M."/>
            <person name="Bristow J."/>
            <person name="Eisen J.A."/>
            <person name="Markowitz V."/>
            <person name="Hugenholtz P."/>
            <person name="Kyrpides N.C."/>
            <person name="Klenk H.P."/>
            <person name="Han C."/>
        </authorList>
    </citation>
    <scope>NUCLEOTIDE SEQUENCE [LARGE SCALE GENOMIC DNA]</scope>
    <source>
        <strain evidence="15">ATCC 49208 / DSM 771 / VKM B-1644</strain>
    </source>
</reference>
<dbReference type="eggNOG" id="COG0324">
    <property type="taxonomic scope" value="Bacteria"/>
</dbReference>
<dbReference type="AlphaFoldDB" id="C8VZ48"/>
<protein>
    <recommendedName>
        <fullName evidence="10">tRNA dimethylallyltransferase</fullName>
        <ecNumber evidence="10">2.5.1.75</ecNumber>
    </recommendedName>
    <alternativeName>
        <fullName evidence="10">Dimethylallyl diphosphate:tRNA dimethylallyltransferase</fullName>
        <shortName evidence="10">DMAPP:tRNA dimethylallyltransferase</shortName>
        <shortName evidence="10">DMATase</shortName>
    </alternativeName>
    <alternativeName>
        <fullName evidence="10">Isopentenyl-diphosphate:tRNA isopentenyltransferase</fullName>
        <shortName evidence="10">IPP transferase</shortName>
        <shortName evidence="10">IPPT</shortName>
        <shortName evidence="10">IPTase</shortName>
    </alternativeName>
</protein>
<dbReference type="EMBL" id="CP001720">
    <property type="protein sequence ID" value="ACV62958.1"/>
    <property type="molecule type" value="Genomic_DNA"/>
</dbReference>
<feature type="binding site" evidence="10">
    <location>
        <begin position="26"/>
        <end position="31"/>
    </location>
    <ligand>
        <name>substrate</name>
    </ligand>
</feature>
<comment type="subunit">
    <text evidence="10">Monomer.</text>
</comment>
<evidence type="ECO:0000256" key="2">
    <source>
        <dbReference type="ARBA" id="ARBA00003213"/>
    </source>
</evidence>
<proteinExistence type="inferred from homology"/>
<comment type="caution">
    <text evidence="10">Lacks conserved residue(s) required for the propagation of feature annotation.</text>
</comment>
<feature type="site" description="Interaction with substrate tRNA" evidence="10">
    <location>
        <position position="138"/>
    </location>
</feature>
<evidence type="ECO:0000256" key="9">
    <source>
        <dbReference type="ARBA" id="ARBA00049563"/>
    </source>
</evidence>
<dbReference type="PANTHER" id="PTHR11088:SF60">
    <property type="entry name" value="TRNA DIMETHYLALLYLTRANSFERASE"/>
    <property type="match status" value="1"/>
</dbReference>
<comment type="catalytic activity">
    <reaction evidence="9 10 11">
        <text>adenosine(37) in tRNA + dimethylallyl diphosphate = N(6)-dimethylallyladenosine(37) in tRNA + diphosphate</text>
        <dbReference type="Rhea" id="RHEA:26482"/>
        <dbReference type="Rhea" id="RHEA-COMP:10162"/>
        <dbReference type="Rhea" id="RHEA-COMP:10375"/>
        <dbReference type="ChEBI" id="CHEBI:33019"/>
        <dbReference type="ChEBI" id="CHEBI:57623"/>
        <dbReference type="ChEBI" id="CHEBI:74411"/>
        <dbReference type="ChEBI" id="CHEBI:74415"/>
        <dbReference type="EC" id="2.5.1.75"/>
    </reaction>
</comment>
<keyword evidence="15" id="KW-1185">Reference proteome</keyword>
<dbReference type="PANTHER" id="PTHR11088">
    <property type="entry name" value="TRNA DIMETHYLALLYLTRANSFERASE"/>
    <property type="match status" value="1"/>
</dbReference>
<dbReference type="NCBIfam" id="TIGR00174">
    <property type="entry name" value="miaA"/>
    <property type="match status" value="1"/>
</dbReference>
<dbReference type="SUPFAM" id="SSF52540">
    <property type="entry name" value="P-loop containing nucleoside triphosphate hydrolases"/>
    <property type="match status" value="2"/>
</dbReference>
<dbReference type="Proteomes" id="UP000002217">
    <property type="component" value="Chromosome"/>
</dbReference>
<dbReference type="RefSeq" id="WP_015757662.1">
    <property type="nucleotide sequence ID" value="NC_013216.1"/>
</dbReference>
<keyword evidence="4 10" id="KW-0808">Transferase</keyword>
<feature type="binding site" evidence="10">
    <location>
        <begin position="24"/>
        <end position="31"/>
    </location>
    <ligand>
        <name>ATP</name>
        <dbReference type="ChEBI" id="CHEBI:30616"/>
    </ligand>
</feature>
<gene>
    <name evidence="10" type="primary">miaA</name>
    <name evidence="14" type="ordered locus">Dtox_2130</name>
</gene>
<dbReference type="STRING" id="485916.Dtox_2130"/>
<evidence type="ECO:0000256" key="4">
    <source>
        <dbReference type="ARBA" id="ARBA00022679"/>
    </source>
</evidence>
<dbReference type="EC" id="2.5.1.75" evidence="10"/>
<keyword evidence="8 10" id="KW-0460">Magnesium</keyword>
<evidence type="ECO:0000256" key="1">
    <source>
        <dbReference type="ARBA" id="ARBA00001946"/>
    </source>
</evidence>
<dbReference type="InterPro" id="IPR027417">
    <property type="entry name" value="P-loop_NTPase"/>
</dbReference>